<dbReference type="GO" id="GO:0003924">
    <property type="term" value="F:GTPase activity"/>
    <property type="evidence" value="ECO:0007669"/>
    <property type="project" value="InterPro"/>
</dbReference>
<dbReference type="CDD" id="cd01874">
    <property type="entry name" value="Cdc42"/>
    <property type="match status" value="1"/>
</dbReference>
<dbReference type="FunFam" id="1.20.1250.20:FF:000510">
    <property type="entry name" value="Siderophore iron transporter mirC"/>
    <property type="match status" value="1"/>
</dbReference>
<dbReference type="EMBL" id="NKJJ02000003">
    <property type="protein sequence ID" value="TPR08463.1"/>
    <property type="molecule type" value="Genomic_DNA"/>
</dbReference>
<feature type="transmembrane region" description="Helical" evidence="12">
    <location>
        <begin position="559"/>
        <end position="580"/>
    </location>
</feature>
<name>A0A505I8P8_ASPNG</name>
<evidence type="ECO:0000256" key="8">
    <source>
        <dbReference type="ARBA" id="ARBA00023004"/>
    </source>
</evidence>
<feature type="domain" description="Major facilitator superfamily (MFS) profile" evidence="13">
    <location>
        <begin position="68"/>
        <end position="581"/>
    </location>
</feature>
<gene>
    <name evidence="14" type="ORF">CAN33_004310</name>
</gene>
<feature type="transmembrane region" description="Helical" evidence="12">
    <location>
        <begin position="418"/>
        <end position="438"/>
    </location>
</feature>
<evidence type="ECO:0000256" key="4">
    <source>
        <dbReference type="ARBA" id="ARBA00022481"/>
    </source>
</evidence>
<dbReference type="FunFam" id="3.40.50.300:FF:003285">
    <property type="entry name" value="Uncharacterized protein"/>
    <property type="match status" value="1"/>
</dbReference>
<dbReference type="SUPFAM" id="SSF52540">
    <property type="entry name" value="P-loop containing nucleoside triphosphate hydrolases"/>
    <property type="match status" value="1"/>
</dbReference>
<evidence type="ECO:0000256" key="5">
    <source>
        <dbReference type="ARBA" id="ARBA00022496"/>
    </source>
</evidence>
<comment type="subcellular location">
    <subcellularLocation>
        <location evidence="1">Membrane</location>
        <topology evidence="1">Multi-pass membrane protein</topology>
    </subcellularLocation>
</comment>
<keyword evidence="10 12" id="KW-0472">Membrane</keyword>
<evidence type="ECO:0000256" key="2">
    <source>
        <dbReference type="ARBA" id="ARBA00008335"/>
    </source>
</evidence>
<comment type="caution">
    <text evidence="14">The sequence shown here is derived from an EMBL/GenBank/DDBJ whole genome shotgun (WGS) entry which is preliminary data.</text>
</comment>
<proteinExistence type="inferred from homology"/>
<evidence type="ECO:0000256" key="11">
    <source>
        <dbReference type="ARBA" id="ARBA00023288"/>
    </source>
</evidence>
<evidence type="ECO:0000313" key="15">
    <source>
        <dbReference type="Proteomes" id="UP000197666"/>
    </source>
</evidence>
<reference evidence="15" key="1">
    <citation type="submission" date="2018-10" db="EMBL/GenBank/DDBJ databases">
        <title>FDA dAtabase for Regulatory Grade micrObial Sequences (FDA-ARGOS): Supporting development and validation of Infectious Disease Dx tests.</title>
        <authorList>
            <person name="Kerrigan L."/>
            <person name="Tallon L."/>
            <person name="Sadzewicz L."/>
            <person name="Sengamalay N."/>
            <person name="Ott S."/>
            <person name="Godinez A."/>
            <person name="Nagaraj S."/>
            <person name="Vavikolanu K."/>
            <person name="Nadendla S."/>
            <person name="George J."/>
            <person name="Sichtig H."/>
        </authorList>
    </citation>
    <scope>NUCLEOTIDE SEQUENCE [LARGE SCALE GENOMIC DNA]</scope>
    <source>
        <strain evidence="15">FDAARGOS_311</strain>
    </source>
</reference>
<dbReference type="VEuPathDB" id="FungiDB:An02g14190"/>
<keyword evidence="8" id="KW-0408">Iron</keyword>
<dbReference type="Gene3D" id="3.40.50.300">
    <property type="entry name" value="P-loop containing nucleotide triphosphate hydrolases"/>
    <property type="match status" value="1"/>
</dbReference>
<feature type="transmembrane region" description="Helical" evidence="12">
    <location>
        <begin position="193"/>
        <end position="213"/>
    </location>
</feature>
<dbReference type="Pfam" id="PF00071">
    <property type="entry name" value="Ras"/>
    <property type="match status" value="2"/>
</dbReference>
<dbReference type="VEuPathDB" id="FungiDB:ATCC64974_51440"/>
<dbReference type="InterPro" id="IPR027417">
    <property type="entry name" value="P-loop_NTPase"/>
</dbReference>
<keyword evidence="6 12" id="KW-0812">Transmembrane</keyword>
<keyword evidence="3" id="KW-0813">Transport</keyword>
<keyword evidence="4" id="KW-0488">Methylation</keyword>
<evidence type="ECO:0000256" key="1">
    <source>
        <dbReference type="ARBA" id="ARBA00004141"/>
    </source>
</evidence>
<keyword evidence="11" id="KW-0449">Lipoprotein</keyword>
<feature type="transmembrane region" description="Helical" evidence="12">
    <location>
        <begin position="312"/>
        <end position="330"/>
    </location>
</feature>
<dbReference type="SMART" id="SM00175">
    <property type="entry name" value="RAB"/>
    <property type="match status" value="1"/>
</dbReference>
<dbReference type="InterPro" id="IPR001806">
    <property type="entry name" value="Small_GTPase"/>
</dbReference>
<dbReference type="VEuPathDB" id="FungiDB:ATCC64974_51430"/>
<dbReference type="CDD" id="cd17322">
    <property type="entry name" value="MFS_ARN_like"/>
    <property type="match status" value="1"/>
</dbReference>
<feature type="transmembrane region" description="Helical" evidence="12">
    <location>
        <begin position="351"/>
        <end position="370"/>
    </location>
</feature>
<evidence type="ECO:0000256" key="9">
    <source>
        <dbReference type="ARBA" id="ARBA00023065"/>
    </source>
</evidence>
<dbReference type="VEuPathDB" id="FungiDB:ASPNIDRAFT2_52477"/>
<feature type="transmembrane region" description="Helical" evidence="12">
    <location>
        <begin position="64"/>
        <end position="81"/>
    </location>
</feature>
<keyword evidence="7 12" id="KW-1133">Transmembrane helix</keyword>
<evidence type="ECO:0000256" key="10">
    <source>
        <dbReference type="ARBA" id="ARBA00023136"/>
    </source>
</evidence>
<dbReference type="InterPro" id="IPR020846">
    <property type="entry name" value="MFS_dom"/>
</dbReference>
<dbReference type="GO" id="GO:0005525">
    <property type="term" value="F:GTP binding"/>
    <property type="evidence" value="ECO:0007669"/>
    <property type="project" value="InterPro"/>
</dbReference>
<evidence type="ECO:0000256" key="12">
    <source>
        <dbReference type="SAM" id="Phobius"/>
    </source>
</evidence>
<comment type="similarity">
    <text evidence="2">Belongs to the major facilitator superfamily.</text>
</comment>
<dbReference type="VEuPathDB" id="FungiDB:M747DRAFT_363430"/>
<dbReference type="AlphaFoldDB" id="A0A505I8P8"/>
<dbReference type="PROSITE" id="PS50850">
    <property type="entry name" value="MFS"/>
    <property type="match status" value="1"/>
</dbReference>
<dbReference type="PANTHER" id="PTHR23501">
    <property type="entry name" value="MAJOR FACILITATOR SUPERFAMILY"/>
    <property type="match status" value="1"/>
</dbReference>
<evidence type="ECO:0000313" key="14">
    <source>
        <dbReference type="EMBL" id="TPR08463.1"/>
    </source>
</evidence>
<dbReference type="InterPro" id="IPR037874">
    <property type="entry name" value="Cdc42"/>
</dbReference>
<dbReference type="PROSITE" id="PS51421">
    <property type="entry name" value="RAS"/>
    <property type="match status" value="1"/>
</dbReference>
<dbReference type="PRINTS" id="PR00449">
    <property type="entry name" value="RASTRNSFRMNG"/>
</dbReference>
<dbReference type="GO" id="GO:0015343">
    <property type="term" value="F:siderophore-iron transmembrane transporter activity"/>
    <property type="evidence" value="ECO:0007669"/>
    <property type="project" value="TreeGrafter"/>
</dbReference>
<dbReference type="PROSITE" id="PS51419">
    <property type="entry name" value="RAB"/>
    <property type="match status" value="1"/>
</dbReference>
<dbReference type="GO" id="GO:0005886">
    <property type="term" value="C:plasma membrane"/>
    <property type="evidence" value="ECO:0007669"/>
    <property type="project" value="TreeGrafter"/>
</dbReference>
<feature type="transmembrane region" description="Helical" evidence="12">
    <location>
        <begin position="133"/>
        <end position="154"/>
    </location>
</feature>
<dbReference type="VEuPathDB" id="FungiDB:M747DRAFT_249757"/>
<keyword evidence="9" id="KW-0406">Ion transport</keyword>
<dbReference type="NCBIfam" id="TIGR00231">
    <property type="entry name" value="small_GTP"/>
    <property type="match status" value="1"/>
</dbReference>
<dbReference type="InterPro" id="IPR005225">
    <property type="entry name" value="Small_GTP-bd"/>
</dbReference>
<dbReference type="Pfam" id="PF07690">
    <property type="entry name" value="MFS_1"/>
    <property type="match status" value="1"/>
</dbReference>
<dbReference type="FunFam" id="1.20.1250.20:FF:000533">
    <property type="entry name" value="Siderophore iron transporter mirC"/>
    <property type="match status" value="1"/>
</dbReference>
<dbReference type="Proteomes" id="UP000197666">
    <property type="component" value="Unassembled WGS sequence"/>
</dbReference>
<evidence type="ECO:0000259" key="13">
    <source>
        <dbReference type="PROSITE" id="PS50850"/>
    </source>
</evidence>
<dbReference type="GO" id="GO:0010106">
    <property type="term" value="P:cellular response to iron ion starvation"/>
    <property type="evidence" value="ECO:0007669"/>
    <property type="project" value="UniProtKB-ARBA"/>
</dbReference>
<dbReference type="PANTHER" id="PTHR23501:SF87">
    <property type="entry name" value="SIDEROPHORE IRON TRANSPORTER 2"/>
    <property type="match status" value="1"/>
</dbReference>
<dbReference type="Gene3D" id="1.20.1250.20">
    <property type="entry name" value="MFS general substrate transporter like domains"/>
    <property type="match status" value="2"/>
</dbReference>
<dbReference type="SMART" id="SM00173">
    <property type="entry name" value="RAS"/>
    <property type="match status" value="1"/>
</dbReference>
<sequence length="808" mass="89300">MPLLDHRTAVSYGTLDQMDQDNREAEERLLQAEYDPEGQDSEVESSVDSVQEGVRKIEAINLTWTTRSLIIAYVSIFLMAFCTSLESQTVMSLSAYATSAFSKHSLISTVLVVQNVVNAVIKPPMAKVADVFGRFEAFCVSILIYVLGYIQMAASTNVQTYASAQIFYSAGSTGLQILQQVFIADSSSLLNRALLALLPELPFLVTVWIGPTIANAVLQHTSWRWGYGMWSILLPASFLPLALSLLFNQRKARRLNLIKPRHPHRRGFLSIVRHTWYDLDMFGLILLSTAVTLILVPLTLASNAKNGWKNGSIIAMIVVGILCLFALPAWETSKKLAPKPLLSLHLLKDRTALAGCTLAFFYFMAFYFSVQPYLYSYLQVVQGYDVATAGRVTQTFAFTSTIAAFAVSLLIKYTRRYRVYVTCGCVIYIGGILLMLLYRKEGSSPAQILGTQIVVGMGGGLLNVPVQLGVQASASHQEVAAATAMFLTSMEMGGAVGAAISGAVWTHHIPRKLQLYLPDEFKADAGEIFGKLTKALSYPMGSPVRIAINRAYQETMNKLLVLAFVVTIPLIPLSLLMTNYKLDKFDFCRRCVVVGDGAVGKTCLLISYTTNKFPSEYVPTVFDNYAVTVIVIGATQCRWLDECDGVCGQISESGTDSNPLRNRIGDEPYTLGLFDTAGQEDYDRLRPLSYPQTDVFLVCFSVTSPASFENVREKWFPEVHHHCPGVPCLIVGTQTDLRDDPAVREKLARQKMQPIRKEDGDRMAKELGAVKYVECSALTQYKLKDVFDEAIVAALEPAPKKSKKCVLL</sequence>
<accession>A0A505I8P8</accession>
<dbReference type="InterPro" id="IPR011701">
    <property type="entry name" value="MFS"/>
</dbReference>
<dbReference type="VEuPathDB" id="FungiDB:ASPNIDRAFT2_1165578"/>
<dbReference type="VEuPathDB" id="FungiDB:An02g14200"/>
<dbReference type="SUPFAM" id="SSF103473">
    <property type="entry name" value="MFS general substrate transporter"/>
    <property type="match status" value="2"/>
</dbReference>
<organism evidence="14 15">
    <name type="scientific">Aspergillus niger</name>
    <dbReference type="NCBI Taxonomy" id="5061"/>
    <lineage>
        <taxon>Eukaryota</taxon>
        <taxon>Fungi</taxon>
        <taxon>Dikarya</taxon>
        <taxon>Ascomycota</taxon>
        <taxon>Pezizomycotina</taxon>
        <taxon>Eurotiomycetes</taxon>
        <taxon>Eurotiomycetidae</taxon>
        <taxon>Eurotiales</taxon>
        <taxon>Aspergillaceae</taxon>
        <taxon>Aspergillus</taxon>
        <taxon>Aspergillus subgen. Circumdati</taxon>
    </lineage>
</organism>
<dbReference type="InterPro" id="IPR036259">
    <property type="entry name" value="MFS_trans_sf"/>
</dbReference>
<evidence type="ECO:0000256" key="6">
    <source>
        <dbReference type="ARBA" id="ARBA00022692"/>
    </source>
</evidence>
<dbReference type="PROSITE" id="PS51420">
    <property type="entry name" value="RHO"/>
    <property type="match status" value="1"/>
</dbReference>
<evidence type="ECO:0000256" key="7">
    <source>
        <dbReference type="ARBA" id="ARBA00022989"/>
    </source>
</evidence>
<dbReference type="SMART" id="SM00174">
    <property type="entry name" value="RHO"/>
    <property type="match status" value="1"/>
</dbReference>
<feature type="transmembrane region" description="Helical" evidence="12">
    <location>
        <begin position="390"/>
        <end position="411"/>
    </location>
</feature>
<evidence type="ECO:0000256" key="3">
    <source>
        <dbReference type="ARBA" id="ARBA00022448"/>
    </source>
</evidence>
<feature type="transmembrane region" description="Helical" evidence="12">
    <location>
        <begin position="281"/>
        <end position="300"/>
    </location>
</feature>
<keyword evidence="5" id="KW-0410">Iron transport</keyword>
<protein>
    <submittedName>
        <fullName evidence="14">Cytochrome P450 family protein</fullName>
    </submittedName>
</protein>
<feature type="transmembrane region" description="Helical" evidence="12">
    <location>
        <begin position="225"/>
        <end position="247"/>
    </location>
</feature>